<dbReference type="PROSITE" id="PS50853">
    <property type="entry name" value="FN3"/>
    <property type="match status" value="1"/>
</dbReference>
<keyword evidence="3" id="KW-0732">Signal</keyword>
<dbReference type="InterPro" id="IPR013783">
    <property type="entry name" value="Ig-like_fold"/>
</dbReference>
<keyword evidence="7" id="KW-1185">Reference proteome</keyword>
<sequence>MSTSIRRHRRLVGALIAGLALTLAPAATLSASAAPGDTPAPPTNLRIVKTPTPPPGEVTVAWNASATPDVSEYQITIYGPSYYDFLYVDAEDPLSYTITDLIPGAPVYVEIRALKDETFSQEAFIQASSLGEGEVLPFTDTVGNTFSYEINWLSSLGVTTGYADGTFRPGQAVLREQMAAFLFRLAGDDWYEAPQFSRFTDVPTTATFYREISWLYDTGISTGYSNGDGTRSFAPSQPVLREQMAAFLYRAYDSGYTHGSEPASFRDVPSSSTFFNQIEWLALEGITTGYAEPSGKPSFRGGQPVLREQMAAFLYRANGLFFSNEGPSGELAPSAIPDGAPLDVY</sequence>
<comment type="caution">
    <text evidence="6">The sequence shown here is derived from an EMBL/GenBank/DDBJ whole genome shotgun (WGS) entry which is preliminary data.</text>
</comment>
<dbReference type="InterPro" id="IPR036116">
    <property type="entry name" value="FN3_sf"/>
</dbReference>
<reference evidence="6 7" key="1">
    <citation type="journal article" date="2019" name="Int. J. Syst. Evol. Microbiol.">
        <title>The Global Catalogue of Microorganisms (GCM) 10K type strain sequencing project: providing services to taxonomists for standard genome sequencing and annotation.</title>
        <authorList>
            <consortium name="The Broad Institute Genomics Platform"/>
            <consortium name="The Broad Institute Genome Sequencing Center for Infectious Disease"/>
            <person name="Wu L."/>
            <person name="Ma J."/>
        </authorList>
    </citation>
    <scope>NUCLEOTIDE SEQUENCE [LARGE SCALE GENOMIC DNA]</scope>
    <source>
        <strain evidence="6 7">JCM 13518</strain>
    </source>
</reference>
<dbReference type="InterPro" id="IPR051465">
    <property type="entry name" value="Cell_Envelope_Struct_Comp"/>
</dbReference>
<dbReference type="Proteomes" id="UP001501057">
    <property type="component" value="Unassembled WGS sequence"/>
</dbReference>
<evidence type="ECO:0000256" key="1">
    <source>
        <dbReference type="ARBA" id="ARBA00023295"/>
    </source>
</evidence>
<evidence type="ECO:0008006" key="8">
    <source>
        <dbReference type="Google" id="ProtNLM"/>
    </source>
</evidence>
<dbReference type="SMART" id="SM00060">
    <property type="entry name" value="FN3"/>
    <property type="match status" value="1"/>
</dbReference>
<feature type="signal peptide" evidence="3">
    <location>
        <begin position="1"/>
        <end position="33"/>
    </location>
</feature>
<evidence type="ECO:0000313" key="6">
    <source>
        <dbReference type="EMBL" id="GAA1734689.1"/>
    </source>
</evidence>
<evidence type="ECO:0000259" key="4">
    <source>
        <dbReference type="PROSITE" id="PS50853"/>
    </source>
</evidence>
<keyword evidence="1" id="KW-0326">Glycosidase</keyword>
<keyword evidence="2" id="KW-0624">Polysaccharide degradation</keyword>
<dbReference type="PROSITE" id="PS51272">
    <property type="entry name" value="SLH"/>
    <property type="match status" value="3"/>
</dbReference>
<dbReference type="InterPro" id="IPR001119">
    <property type="entry name" value="SLH_dom"/>
</dbReference>
<dbReference type="InterPro" id="IPR003961">
    <property type="entry name" value="FN3_dom"/>
</dbReference>
<gene>
    <name evidence="6" type="ORF">GCM10009710_14120</name>
</gene>
<dbReference type="PANTHER" id="PTHR43308">
    <property type="entry name" value="OUTER MEMBRANE PROTEIN ALPHA-RELATED"/>
    <property type="match status" value="1"/>
</dbReference>
<organism evidence="6 7">
    <name type="scientific">Aeromicrobium alkaliterrae</name>
    <dbReference type="NCBI Taxonomy" id="302168"/>
    <lineage>
        <taxon>Bacteria</taxon>
        <taxon>Bacillati</taxon>
        <taxon>Actinomycetota</taxon>
        <taxon>Actinomycetes</taxon>
        <taxon>Propionibacteriales</taxon>
        <taxon>Nocardioidaceae</taxon>
        <taxon>Aeromicrobium</taxon>
    </lineage>
</organism>
<dbReference type="Gene3D" id="2.60.40.10">
    <property type="entry name" value="Immunoglobulins"/>
    <property type="match status" value="1"/>
</dbReference>
<keyword evidence="2" id="KW-0119">Carbohydrate metabolism</keyword>
<feature type="domain" description="Fibronectin type-III" evidence="4">
    <location>
        <begin position="41"/>
        <end position="133"/>
    </location>
</feature>
<dbReference type="EMBL" id="BAAAME010000002">
    <property type="protein sequence ID" value="GAA1734689.1"/>
    <property type="molecule type" value="Genomic_DNA"/>
</dbReference>
<evidence type="ECO:0000313" key="7">
    <source>
        <dbReference type="Proteomes" id="UP001501057"/>
    </source>
</evidence>
<accession>A0ABN2JPK6</accession>
<evidence type="ECO:0000256" key="2">
    <source>
        <dbReference type="ARBA" id="ARBA00023326"/>
    </source>
</evidence>
<feature type="domain" description="SLH" evidence="5">
    <location>
        <begin position="133"/>
        <end position="194"/>
    </location>
</feature>
<feature type="chain" id="PRO_5047355399" description="S-layer homology domain-containing protein" evidence="3">
    <location>
        <begin position="34"/>
        <end position="345"/>
    </location>
</feature>
<evidence type="ECO:0000259" key="5">
    <source>
        <dbReference type="PROSITE" id="PS51272"/>
    </source>
</evidence>
<proteinExistence type="predicted"/>
<name>A0ABN2JPK6_9ACTN</name>
<feature type="domain" description="SLH" evidence="5">
    <location>
        <begin position="263"/>
        <end position="328"/>
    </location>
</feature>
<protein>
    <recommendedName>
        <fullName evidence="8">S-layer homology domain-containing protein</fullName>
    </recommendedName>
</protein>
<dbReference type="CDD" id="cd00063">
    <property type="entry name" value="FN3"/>
    <property type="match status" value="1"/>
</dbReference>
<dbReference type="SUPFAM" id="SSF49265">
    <property type="entry name" value="Fibronectin type III"/>
    <property type="match status" value="1"/>
</dbReference>
<dbReference type="RefSeq" id="WP_344199219.1">
    <property type="nucleotide sequence ID" value="NZ_BAAAME010000002.1"/>
</dbReference>
<feature type="domain" description="SLH" evidence="5">
    <location>
        <begin position="195"/>
        <end position="262"/>
    </location>
</feature>
<keyword evidence="1" id="KW-0378">Hydrolase</keyword>
<dbReference type="Pfam" id="PF00395">
    <property type="entry name" value="SLH"/>
    <property type="match status" value="3"/>
</dbReference>
<evidence type="ECO:0000256" key="3">
    <source>
        <dbReference type="SAM" id="SignalP"/>
    </source>
</evidence>